<evidence type="ECO:0000256" key="13">
    <source>
        <dbReference type="PIRSR" id="PIRSR006246-5"/>
    </source>
</evidence>
<evidence type="ECO:0000256" key="2">
    <source>
        <dbReference type="ARBA" id="ARBA00022655"/>
    </source>
</evidence>
<comment type="pathway">
    <text evidence="9">Cofactor biosynthesis; (R)-pantothenate biosynthesis; beta-alanine from L-aspartate: step 1/1.</text>
</comment>
<keyword evidence="2 9" id="KW-0566">Pantothenate biosynthesis</keyword>
<dbReference type="GO" id="GO:0004068">
    <property type="term" value="F:aspartate 1-decarboxylase activity"/>
    <property type="evidence" value="ECO:0007669"/>
    <property type="project" value="UniProtKB-UniRule"/>
</dbReference>
<keyword evidence="3 9" id="KW-0210">Decarboxylase</keyword>
<dbReference type="InterPro" id="IPR003190">
    <property type="entry name" value="Asp_decarbox"/>
</dbReference>
<keyword evidence="1 9" id="KW-0963">Cytoplasm</keyword>
<dbReference type="SUPFAM" id="SSF50692">
    <property type="entry name" value="ADC-like"/>
    <property type="match status" value="1"/>
</dbReference>
<protein>
    <recommendedName>
        <fullName evidence="9">Aspartate 1-decarboxylase</fullName>
        <ecNumber evidence="9">4.1.1.11</ecNumber>
    </recommendedName>
    <alternativeName>
        <fullName evidence="9">Aspartate alpha-decarboxylase</fullName>
    </alternativeName>
    <component>
        <recommendedName>
            <fullName evidence="9">Aspartate 1-decarboxylase beta chain</fullName>
        </recommendedName>
    </component>
    <component>
        <recommendedName>
            <fullName evidence="9">Aspartate 1-decarboxylase alpha chain</fullName>
        </recommendedName>
    </component>
</protein>
<evidence type="ECO:0000313" key="14">
    <source>
        <dbReference type="EMBL" id="HIR41471.1"/>
    </source>
</evidence>
<dbReference type="PIRSF" id="PIRSF006246">
    <property type="entry name" value="Asp_decarbox"/>
    <property type="match status" value="1"/>
</dbReference>
<keyword evidence="7 9" id="KW-0704">Schiff base</keyword>
<feature type="chain" id="PRO_5039768487" description="Aspartate 1-decarboxylase alpha chain" evidence="9 13">
    <location>
        <begin position="25"/>
        <end position="129"/>
    </location>
</feature>
<evidence type="ECO:0000256" key="6">
    <source>
        <dbReference type="ARBA" id="ARBA00023239"/>
    </source>
</evidence>
<proteinExistence type="inferred from homology"/>
<dbReference type="GO" id="GO:0015940">
    <property type="term" value="P:pantothenate biosynthetic process"/>
    <property type="evidence" value="ECO:0007669"/>
    <property type="project" value="UniProtKB-UniRule"/>
</dbReference>
<reference evidence="14" key="2">
    <citation type="journal article" date="2021" name="PeerJ">
        <title>Extensive microbial diversity within the chicken gut microbiome revealed by metagenomics and culture.</title>
        <authorList>
            <person name="Gilroy R."/>
            <person name="Ravi A."/>
            <person name="Getino M."/>
            <person name="Pursley I."/>
            <person name="Horton D.L."/>
            <person name="Alikhan N.F."/>
            <person name="Baker D."/>
            <person name="Gharbi K."/>
            <person name="Hall N."/>
            <person name="Watson M."/>
            <person name="Adriaenssens E.M."/>
            <person name="Foster-Nyarko E."/>
            <person name="Jarju S."/>
            <person name="Secka A."/>
            <person name="Antonio M."/>
            <person name="Oren A."/>
            <person name="Chaudhuri R.R."/>
            <person name="La Ragione R."/>
            <person name="Hildebrand F."/>
            <person name="Pallen M.J."/>
        </authorList>
    </citation>
    <scope>NUCLEOTIDE SEQUENCE</scope>
    <source>
        <strain evidence="14">CHK184-25365</strain>
    </source>
</reference>
<comment type="similarity">
    <text evidence="9">Belongs to the PanD family.</text>
</comment>
<accession>A0A9D1ALN1</accession>
<organism evidence="14 15">
    <name type="scientific">Candidatus Egerieicola pullicola</name>
    <dbReference type="NCBI Taxonomy" id="2840775"/>
    <lineage>
        <taxon>Bacteria</taxon>
        <taxon>Bacillati</taxon>
        <taxon>Bacillota</taxon>
        <taxon>Clostridia</taxon>
        <taxon>Eubacteriales</taxon>
        <taxon>Oscillospiraceae</taxon>
        <taxon>Oscillospiraceae incertae sedis</taxon>
        <taxon>Candidatus Egerieicola</taxon>
    </lineage>
</organism>
<keyword evidence="6 9" id="KW-0456">Lyase</keyword>
<evidence type="ECO:0000256" key="4">
    <source>
        <dbReference type="ARBA" id="ARBA00022813"/>
    </source>
</evidence>
<name>A0A9D1ALN1_9FIRM</name>
<feature type="binding site" evidence="9 11">
    <location>
        <position position="57"/>
    </location>
    <ligand>
        <name>substrate</name>
    </ligand>
</feature>
<evidence type="ECO:0000256" key="1">
    <source>
        <dbReference type="ARBA" id="ARBA00022490"/>
    </source>
</evidence>
<evidence type="ECO:0000256" key="12">
    <source>
        <dbReference type="PIRSR" id="PIRSR006246-3"/>
    </source>
</evidence>
<dbReference type="PANTHER" id="PTHR21012">
    <property type="entry name" value="ASPARTATE 1-DECARBOXYLASE"/>
    <property type="match status" value="1"/>
</dbReference>
<dbReference type="InterPro" id="IPR009010">
    <property type="entry name" value="Asp_de-COase-like_dom_sf"/>
</dbReference>
<dbReference type="CDD" id="cd06919">
    <property type="entry name" value="Asp_decarbox"/>
    <property type="match status" value="1"/>
</dbReference>
<dbReference type="EC" id="4.1.1.11" evidence="9"/>
<comment type="PTM">
    <text evidence="9 12">Is synthesized initially as an inactive proenzyme, which is activated by self-cleavage at a specific serine bond to produce a beta-subunit with a hydroxyl group at its C-terminus and an alpha-subunit with a pyruvoyl group at its N-terminus.</text>
</comment>
<dbReference type="NCBIfam" id="TIGR00223">
    <property type="entry name" value="panD"/>
    <property type="match status" value="1"/>
</dbReference>
<feature type="active site" description="Schiff-base intermediate with substrate; via pyruvic acid" evidence="9 10">
    <location>
        <position position="25"/>
    </location>
</feature>
<dbReference type="Proteomes" id="UP000886749">
    <property type="component" value="Unassembled WGS sequence"/>
</dbReference>
<dbReference type="Pfam" id="PF02261">
    <property type="entry name" value="Asp_decarbox"/>
    <property type="match status" value="1"/>
</dbReference>
<feature type="chain" id="PRO_5039768488" description="Aspartate 1-decarboxylase beta chain" evidence="9 13">
    <location>
        <begin position="1"/>
        <end position="24"/>
    </location>
</feature>
<feature type="binding site" evidence="9 11">
    <location>
        <begin position="73"/>
        <end position="75"/>
    </location>
    <ligand>
        <name>substrate</name>
    </ligand>
</feature>
<feature type="modified residue" description="Pyruvic acid (Ser)" evidence="9 12">
    <location>
        <position position="25"/>
    </location>
</feature>
<sequence>MKITMLQGKIHRAIVTQAEKDYIGSITVDADLMEAAGMQEYQQVQVANIDNGARLVTYLIAGKPGSGVICLNGAAAHCAKAGDKVIIMSYIQMKPEQAKTYRPKVVFVDEENRITRIARYEKQGQLFEP</sequence>
<keyword evidence="4 9" id="KW-0068">Autocatalytic cleavage</keyword>
<comment type="cofactor">
    <cofactor evidence="9 10">
        <name>pyruvate</name>
        <dbReference type="ChEBI" id="CHEBI:15361"/>
    </cofactor>
    <text evidence="9 10">Binds 1 pyruvoyl group covalently per subunit.</text>
</comment>
<reference evidence="14" key="1">
    <citation type="submission" date="2020-10" db="EMBL/GenBank/DDBJ databases">
        <authorList>
            <person name="Gilroy R."/>
        </authorList>
    </citation>
    <scope>NUCLEOTIDE SEQUENCE</scope>
    <source>
        <strain evidence="14">CHK184-25365</strain>
    </source>
</reference>
<evidence type="ECO:0000313" key="15">
    <source>
        <dbReference type="Proteomes" id="UP000886749"/>
    </source>
</evidence>
<comment type="function">
    <text evidence="9">Catalyzes the pyruvoyl-dependent decarboxylation of aspartate to produce beta-alanine.</text>
</comment>
<dbReference type="PANTHER" id="PTHR21012:SF0">
    <property type="entry name" value="ASPARTATE 1-DECARBOXYLASE"/>
    <property type="match status" value="1"/>
</dbReference>
<comment type="subunit">
    <text evidence="9">Heterooctamer of four alpha and four beta subunits.</text>
</comment>
<dbReference type="EMBL" id="DVGY01000150">
    <property type="protein sequence ID" value="HIR41471.1"/>
    <property type="molecule type" value="Genomic_DNA"/>
</dbReference>
<comment type="subcellular location">
    <subcellularLocation>
        <location evidence="9">Cytoplasm</location>
    </subcellularLocation>
</comment>
<gene>
    <name evidence="9" type="primary">panD</name>
    <name evidence="14" type="ORF">IAB36_06565</name>
</gene>
<evidence type="ECO:0000256" key="5">
    <source>
        <dbReference type="ARBA" id="ARBA00023145"/>
    </source>
</evidence>
<evidence type="ECO:0000256" key="11">
    <source>
        <dbReference type="PIRSR" id="PIRSR006246-2"/>
    </source>
</evidence>
<evidence type="ECO:0000256" key="10">
    <source>
        <dbReference type="PIRSR" id="PIRSR006246-1"/>
    </source>
</evidence>
<dbReference type="GO" id="GO:0005829">
    <property type="term" value="C:cytosol"/>
    <property type="evidence" value="ECO:0007669"/>
    <property type="project" value="TreeGrafter"/>
</dbReference>
<evidence type="ECO:0000256" key="8">
    <source>
        <dbReference type="ARBA" id="ARBA00023317"/>
    </source>
</evidence>
<keyword evidence="5 9" id="KW-0865">Zymogen</keyword>
<dbReference type="GO" id="GO:0006523">
    <property type="term" value="P:alanine biosynthetic process"/>
    <property type="evidence" value="ECO:0007669"/>
    <property type="project" value="InterPro"/>
</dbReference>
<feature type="active site" description="Proton donor" evidence="9 10">
    <location>
        <position position="58"/>
    </location>
</feature>
<evidence type="ECO:0000256" key="3">
    <source>
        <dbReference type="ARBA" id="ARBA00022793"/>
    </source>
</evidence>
<comment type="caution">
    <text evidence="14">The sequence shown here is derived from an EMBL/GenBank/DDBJ whole genome shotgun (WGS) entry which is preliminary data.</text>
</comment>
<keyword evidence="8 9" id="KW-0670">Pyruvate</keyword>
<dbReference type="HAMAP" id="MF_00446">
    <property type="entry name" value="PanD"/>
    <property type="match status" value="1"/>
</dbReference>
<evidence type="ECO:0000256" key="9">
    <source>
        <dbReference type="HAMAP-Rule" id="MF_00446"/>
    </source>
</evidence>
<dbReference type="Gene3D" id="2.40.40.20">
    <property type="match status" value="1"/>
</dbReference>
<dbReference type="AlphaFoldDB" id="A0A9D1ALN1"/>
<comment type="catalytic activity">
    <reaction evidence="9">
        <text>L-aspartate + H(+) = beta-alanine + CO2</text>
        <dbReference type="Rhea" id="RHEA:19497"/>
        <dbReference type="ChEBI" id="CHEBI:15378"/>
        <dbReference type="ChEBI" id="CHEBI:16526"/>
        <dbReference type="ChEBI" id="CHEBI:29991"/>
        <dbReference type="ChEBI" id="CHEBI:57966"/>
        <dbReference type="EC" id="4.1.1.11"/>
    </reaction>
</comment>
<evidence type="ECO:0000256" key="7">
    <source>
        <dbReference type="ARBA" id="ARBA00023270"/>
    </source>
</evidence>